<dbReference type="InterPro" id="IPR036962">
    <property type="entry name" value="Glyco_hydro_3_N_sf"/>
</dbReference>
<comment type="catalytic activity">
    <reaction evidence="1">
        <text>Hydrolysis of terminal, non-reducing beta-D-glucosyl residues with release of beta-D-glucose.</text>
        <dbReference type="EC" id="3.2.1.21"/>
    </reaction>
</comment>
<proteinExistence type="inferred from homology"/>
<keyword evidence="7" id="KW-0325">Glycoprotein</keyword>
<comment type="pathway">
    <text evidence="2">Glycan metabolism; cellulose degradation.</text>
</comment>
<evidence type="ECO:0000256" key="8">
    <source>
        <dbReference type="ARBA" id="ARBA00023277"/>
    </source>
</evidence>
<evidence type="ECO:0000256" key="10">
    <source>
        <dbReference type="ARBA" id="ARBA00023326"/>
    </source>
</evidence>
<evidence type="ECO:0000256" key="6">
    <source>
        <dbReference type="ARBA" id="ARBA00023001"/>
    </source>
</evidence>
<dbReference type="InterPro" id="IPR036881">
    <property type="entry name" value="Glyco_hydro_3_C_sf"/>
</dbReference>
<dbReference type="Pfam" id="PF00933">
    <property type="entry name" value="Glyco_hydro_3"/>
    <property type="match status" value="1"/>
</dbReference>
<evidence type="ECO:0000313" key="14">
    <source>
        <dbReference type="Proteomes" id="UP000054144"/>
    </source>
</evidence>
<keyword evidence="14" id="KW-1185">Reference proteome</keyword>
<evidence type="ECO:0000256" key="11">
    <source>
        <dbReference type="SAM" id="SignalP"/>
    </source>
</evidence>
<evidence type="ECO:0000256" key="4">
    <source>
        <dbReference type="ARBA" id="ARBA00012744"/>
    </source>
</evidence>
<feature type="domain" description="Fibronectin type III-like" evidence="12">
    <location>
        <begin position="653"/>
        <end position="722"/>
    </location>
</feature>
<dbReference type="SUPFAM" id="SSF52279">
    <property type="entry name" value="Beta-D-glucan exohydrolase, C-terminal domain"/>
    <property type="match status" value="1"/>
</dbReference>
<dbReference type="Pfam" id="PF14310">
    <property type="entry name" value="Fn3-like"/>
    <property type="match status" value="1"/>
</dbReference>
<keyword evidence="8" id="KW-0119">Carbohydrate metabolism</keyword>
<dbReference type="FunFam" id="3.20.20.300:FF:000002">
    <property type="entry name" value="Probable beta-glucosidase"/>
    <property type="match status" value="1"/>
</dbReference>
<feature type="signal peptide" evidence="11">
    <location>
        <begin position="1"/>
        <end position="22"/>
    </location>
</feature>
<dbReference type="EMBL" id="KN881617">
    <property type="protein sequence ID" value="KIY53470.1"/>
    <property type="molecule type" value="Genomic_DNA"/>
</dbReference>
<dbReference type="OrthoDB" id="416222at2759"/>
<evidence type="ECO:0000256" key="5">
    <source>
        <dbReference type="ARBA" id="ARBA00022801"/>
    </source>
</evidence>
<keyword evidence="11" id="KW-0732">Signal</keyword>
<sequence length="731" mass="78329">MAVAVCLAIFVLVVTVVGVVDAFTLRSWDEAYALANATVAQMTMDEKLNLTIGEGEFLSRCVGNTGSVPSQNIPSICLNDGPAGIRIVENVTGFPAGINAAATFSRRLMRARGVALAEEFRDKGIHVYTGPAMDLMRNPKAGRAWESFGPDPYLNGEGAYETIMGVQSVGVQACAKHLIANNQEHWRYGLIANLDDRTTHEMYWYPFLRSIEANVSAVMCAYNQVNGTSSCHNAALLGDDGLLGKAGFQGYVVSDWGATHDTAADNANAGLDMEQPGDWILIGGGVFASGLESAVDDGDVTEARFNQMVTRILTPFFRLGQDSGYPVTNFDVQSWRSGLNEYVNVRSDNHTALAREIGAASIVMLKNARVTASDGSTLRGLPLSSENIKTMAIVGLDSQMPDLDCNDLNECNDGTLVIGWGSGSNSLEFTVPPIDALTDYVGDSATITTSGTNDLTDGPEAAEGKDVCLVFANGGELGFYDIVDGNEGDRNDMNLWWKGGSLLEDVAAVCNNTIVVIHAVGPVPMGWYDNENITAILHAGLPGEQTGPSLIDVLYGSVNPSGRLPFTVAEDEDDYGTVIVYDSLTGFPVIDYTEQLLLDYRYMDTQNITPTFEFGFGLSYTTFNYSDLSISSSGSSQIITFTVTNSGDVDGTEIPQLYLGYPDGAGEPPKVLRGFDEVILSAGASSTVTMSLSQRDYSIWDTVSQSYVVPSGTFDVYVGASIKDIRLTGSF</sequence>
<dbReference type="InterPro" id="IPR017853">
    <property type="entry name" value="GH"/>
</dbReference>
<dbReference type="InterPro" id="IPR001764">
    <property type="entry name" value="Glyco_hydro_3_N"/>
</dbReference>
<dbReference type="PANTHER" id="PTHR42715">
    <property type="entry name" value="BETA-GLUCOSIDASE"/>
    <property type="match status" value="1"/>
</dbReference>
<keyword evidence="6" id="KW-0136">Cellulose degradation</keyword>
<feature type="chain" id="PRO_5002316310" description="beta-glucosidase" evidence="11">
    <location>
        <begin position="23"/>
        <end position="731"/>
    </location>
</feature>
<gene>
    <name evidence="13" type="ORF">FISHEDRAFT_68941</name>
</gene>
<dbReference type="EC" id="3.2.1.21" evidence="4"/>
<dbReference type="GO" id="GO:0030245">
    <property type="term" value="P:cellulose catabolic process"/>
    <property type="evidence" value="ECO:0007669"/>
    <property type="project" value="UniProtKB-KW"/>
</dbReference>
<evidence type="ECO:0000256" key="9">
    <source>
        <dbReference type="ARBA" id="ARBA00023295"/>
    </source>
</evidence>
<comment type="similarity">
    <text evidence="3">Belongs to the glycosyl hydrolase 3 family.</text>
</comment>
<dbReference type="PRINTS" id="PR00133">
    <property type="entry name" value="GLHYDRLASE3"/>
</dbReference>
<dbReference type="AlphaFoldDB" id="A0A0D7ANN1"/>
<dbReference type="InterPro" id="IPR002772">
    <property type="entry name" value="Glyco_hydro_3_C"/>
</dbReference>
<keyword evidence="9" id="KW-0326">Glycosidase</keyword>
<evidence type="ECO:0000256" key="1">
    <source>
        <dbReference type="ARBA" id="ARBA00000448"/>
    </source>
</evidence>
<evidence type="ECO:0000313" key="13">
    <source>
        <dbReference type="EMBL" id="KIY53470.1"/>
    </source>
</evidence>
<protein>
    <recommendedName>
        <fullName evidence="4">beta-glucosidase</fullName>
        <ecNumber evidence="4">3.2.1.21</ecNumber>
    </recommendedName>
</protein>
<dbReference type="InterPro" id="IPR050288">
    <property type="entry name" value="Cellulose_deg_GH3"/>
</dbReference>
<dbReference type="GO" id="GO:0008422">
    <property type="term" value="F:beta-glucosidase activity"/>
    <property type="evidence" value="ECO:0007669"/>
    <property type="project" value="UniProtKB-EC"/>
</dbReference>
<evidence type="ECO:0000256" key="3">
    <source>
        <dbReference type="ARBA" id="ARBA00005336"/>
    </source>
</evidence>
<accession>A0A0D7ANN1</accession>
<dbReference type="PANTHER" id="PTHR42715:SF2">
    <property type="entry name" value="BETA-GLUCOSIDASE F-RELATED"/>
    <property type="match status" value="1"/>
</dbReference>
<dbReference type="InterPro" id="IPR026891">
    <property type="entry name" value="Fn3-like"/>
</dbReference>
<dbReference type="Proteomes" id="UP000054144">
    <property type="component" value="Unassembled WGS sequence"/>
</dbReference>
<reference evidence="13 14" key="1">
    <citation type="journal article" date="2015" name="Fungal Genet. Biol.">
        <title>Evolution of novel wood decay mechanisms in Agaricales revealed by the genome sequences of Fistulina hepatica and Cylindrobasidium torrendii.</title>
        <authorList>
            <person name="Floudas D."/>
            <person name="Held B.W."/>
            <person name="Riley R."/>
            <person name="Nagy L.G."/>
            <person name="Koehler G."/>
            <person name="Ransdell A.S."/>
            <person name="Younus H."/>
            <person name="Chow J."/>
            <person name="Chiniquy J."/>
            <person name="Lipzen A."/>
            <person name="Tritt A."/>
            <person name="Sun H."/>
            <person name="Haridas S."/>
            <person name="LaButti K."/>
            <person name="Ohm R.A."/>
            <person name="Kues U."/>
            <person name="Blanchette R.A."/>
            <person name="Grigoriev I.V."/>
            <person name="Minto R.E."/>
            <person name="Hibbett D.S."/>
        </authorList>
    </citation>
    <scope>NUCLEOTIDE SEQUENCE [LARGE SCALE GENOMIC DNA]</scope>
    <source>
        <strain evidence="13 14">ATCC 64428</strain>
    </source>
</reference>
<organism evidence="13 14">
    <name type="scientific">Fistulina hepatica ATCC 64428</name>
    <dbReference type="NCBI Taxonomy" id="1128425"/>
    <lineage>
        <taxon>Eukaryota</taxon>
        <taxon>Fungi</taxon>
        <taxon>Dikarya</taxon>
        <taxon>Basidiomycota</taxon>
        <taxon>Agaricomycotina</taxon>
        <taxon>Agaricomycetes</taxon>
        <taxon>Agaricomycetidae</taxon>
        <taxon>Agaricales</taxon>
        <taxon>Fistulinaceae</taxon>
        <taxon>Fistulina</taxon>
    </lineage>
</organism>
<name>A0A0D7ANN1_9AGAR</name>
<dbReference type="Gene3D" id="3.20.20.300">
    <property type="entry name" value="Glycoside hydrolase, family 3, N-terminal domain"/>
    <property type="match status" value="1"/>
</dbReference>
<keyword evidence="5 13" id="KW-0378">Hydrolase</keyword>
<keyword evidence="10" id="KW-0624">Polysaccharide degradation</keyword>
<dbReference type="Pfam" id="PF01915">
    <property type="entry name" value="Glyco_hydro_3_C"/>
    <property type="match status" value="1"/>
</dbReference>
<evidence type="ECO:0000259" key="12">
    <source>
        <dbReference type="SMART" id="SM01217"/>
    </source>
</evidence>
<dbReference type="Gene3D" id="3.40.50.1700">
    <property type="entry name" value="Glycoside hydrolase family 3 C-terminal domain"/>
    <property type="match status" value="1"/>
</dbReference>
<dbReference type="SUPFAM" id="SSF51445">
    <property type="entry name" value="(Trans)glycosidases"/>
    <property type="match status" value="1"/>
</dbReference>
<evidence type="ECO:0000256" key="2">
    <source>
        <dbReference type="ARBA" id="ARBA00004987"/>
    </source>
</evidence>
<dbReference type="SMART" id="SM01217">
    <property type="entry name" value="Fn3_like"/>
    <property type="match status" value="1"/>
</dbReference>
<evidence type="ECO:0000256" key="7">
    <source>
        <dbReference type="ARBA" id="ARBA00023180"/>
    </source>
</evidence>
<dbReference type="InterPro" id="IPR013783">
    <property type="entry name" value="Ig-like_fold"/>
</dbReference>
<dbReference type="Gene3D" id="2.60.40.10">
    <property type="entry name" value="Immunoglobulins"/>
    <property type="match status" value="1"/>
</dbReference>